<dbReference type="Proteomes" id="UP000596661">
    <property type="component" value="Chromosome 4"/>
</dbReference>
<evidence type="ECO:0000313" key="3">
    <source>
        <dbReference type="Proteomes" id="UP000596661"/>
    </source>
</evidence>
<keyword evidence="1" id="KW-0812">Transmembrane</keyword>
<sequence length="141" mass="16351">MVVLLVMVPCTTNMEKPATVMLFRSRRRGEGKVFGASWSTAVEVRRWHRWASDNVSRFFLAGFCIFGPLPFLLKLGDELRGRGGRVLRSLRLRELVGGELSLPLPLVWVLWSCFYILMLFYFRSIFRSIALCLSFKFRLLV</sequence>
<dbReference type="AlphaFoldDB" id="A0A803PF20"/>
<reference evidence="2" key="1">
    <citation type="submission" date="2018-11" db="EMBL/GenBank/DDBJ databases">
        <authorList>
            <person name="Grassa J C."/>
        </authorList>
    </citation>
    <scope>NUCLEOTIDE SEQUENCE [LARGE SCALE GENOMIC DNA]</scope>
</reference>
<organism evidence="2 3">
    <name type="scientific">Cannabis sativa</name>
    <name type="common">Hemp</name>
    <name type="synonym">Marijuana</name>
    <dbReference type="NCBI Taxonomy" id="3483"/>
    <lineage>
        <taxon>Eukaryota</taxon>
        <taxon>Viridiplantae</taxon>
        <taxon>Streptophyta</taxon>
        <taxon>Embryophyta</taxon>
        <taxon>Tracheophyta</taxon>
        <taxon>Spermatophyta</taxon>
        <taxon>Magnoliopsida</taxon>
        <taxon>eudicotyledons</taxon>
        <taxon>Gunneridae</taxon>
        <taxon>Pentapetalae</taxon>
        <taxon>rosids</taxon>
        <taxon>fabids</taxon>
        <taxon>Rosales</taxon>
        <taxon>Cannabaceae</taxon>
        <taxon>Cannabis</taxon>
    </lineage>
</organism>
<dbReference type="EnsemblPlants" id="evm.model.04.1918">
    <property type="protein sequence ID" value="cds.evm.model.04.1918"/>
    <property type="gene ID" value="evm.TU.04.1918"/>
</dbReference>
<feature type="transmembrane region" description="Helical" evidence="1">
    <location>
        <begin position="55"/>
        <end position="73"/>
    </location>
</feature>
<reference evidence="2" key="2">
    <citation type="submission" date="2021-03" db="UniProtKB">
        <authorList>
            <consortium name="EnsemblPlants"/>
        </authorList>
    </citation>
    <scope>IDENTIFICATION</scope>
</reference>
<evidence type="ECO:0000313" key="2">
    <source>
        <dbReference type="EnsemblPlants" id="cds.evm.model.04.1918"/>
    </source>
</evidence>
<keyword evidence="1" id="KW-1133">Transmembrane helix</keyword>
<name>A0A803PF20_CANSA</name>
<dbReference type="Gramene" id="evm.model.04.1918">
    <property type="protein sequence ID" value="cds.evm.model.04.1918"/>
    <property type="gene ID" value="evm.TU.04.1918"/>
</dbReference>
<keyword evidence="1" id="KW-0472">Membrane</keyword>
<dbReference type="EMBL" id="UZAU01000401">
    <property type="status" value="NOT_ANNOTATED_CDS"/>
    <property type="molecule type" value="Genomic_DNA"/>
</dbReference>
<accession>A0A803PF20</accession>
<keyword evidence="3" id="KW-1185">Reference proteome</keyword>
<protein>
    <submittedName>
        <fullName evidence="2">Uncharacterized protein</fullName>
    </submittedName>
</protein>
<evidence type="ECO:0000256" key="1">
    <source>
        <dbReference type="SAM" id="Phobius"/>
    </source>
</evidence>
<proteinExistence type="predicted"/>
<feature type="transmembrane region" description="Helical" evidence="1">
    <location>
        <begin position="102"/>
        <end position="122"/>
    </location>
</feature>